<evidence type="ECO:0000313" key="1">
    <source>
        <dbReference type="EMBL" id="VDL75123.1"/>
    </source>
</evidence>
<gene>
    <name evidence="1" type="ORF">NBR_LOCUS11534</name>
</gene>
<dbReference type="EMBL" id="UYSL01020544">
    <property type="protein sequence ID" value="VDL75123.1"/>
    <property type="molecule type" value="Genomic_DNA"/>
</dbReference>
<sequence length="67" mass="7503">MSLVGGRSSWLECGTEPMTTFEDGIVNMASNMSPVGLVISCRLRRKTSRTLVMPEGILVLFDVRYHR</sequence>
<organism evidence="3">
    <name type="scientific">Nippostrongylus brasiliensis</name>
    <name type="common">Rat hookworm</name>
    <dbReference type="NCBI Taxonomy" id="27835"/>
    <lineage>
        <taxon>Eukaryota</taxon>
        <taxon>Metazoa</taxon>
        <taxon>Ecdysozoa</taxon>
        <taxon>Nematoda</taxon>
        <taxon>Chromadorea</taxon>
        <taxon>Rhabditida</taxon>
        <taxon>Rhabditina</taxon>
        <taxon>Rhabditomorpha</taxon>
        <taxon>Strongyloidea</taxon>
        <taxon>Heligmosomidae</taxon>
        <taxon>Nippostrongylus</taxon>
    </lineage>
</organism>
<evidence type="ECO:0000313" key="3">
    <source>
        <dbReference type="WBParaSite" id="NBR_0001153301-mRNA-1"/>
    </source>
</evidence>
<dbReference type="Proteomes" id="UP000271162">
    <property type="component" value="Unassembled WGS sequence"/>
</dbReference>
<accession>A0A0N4Y649</accession>
<name>A0A0N4Y649_NIPBR</name>
<evidence type="ECO:0000313" key="2">
    <source>
        <dbReference type="Proteomes" id="UP000271162"/>
    </source>
</evidence>
<keyword evidence="2" id="KW-1185">Reference proteome</keyword>
<protein>
    <submittedName>
        <fullName evidence="1 3">Uncharacterized protein</fullName>
    </submittedName>
</protein>
<proteinExistence type="predicted"/>
<reference evidence="3" key="1">
    <citation type="submission" date="2017-02" db="UniProtKB">
        <authorList>
            <consortium name="WormBaseParasite"/>
        </authorList>
    </citation>
    <scope>IDENTIFICATION</scope>
</reference>
<dbReference type="WBParaSite" id="NBR_0001153301-mRNA-1">
    <property type="protein sequence ID" value="NBR_0001153301-mRNA-1"/>
    <property type="gene ID" value="NBR_0001153301"/>
</dbReference>
<reference evidence="1 2" key="2">
    <citation type="submission" date="2018-11" db="EMBL/GenBank/DDBJ databases">
        <authorList>
            <consortium name="Pathogen Informatics"/>
        </authorList>
    </citation>
    <scope>NUCLEOTIDE SEQUENCE [LARGE SCALE GENOMIC DNA]</scope>
</reference>
<dbReference type="AlphaFoldDB" id="A0A0N4Y649"/>